<dbReference type="EMBL" id="SLUN01000002">
    <property type="protein sequence ID" value="TCL76427.1"/>
    <property type="molecule type" value="Genomic_DNA"/>
</dbReference>
<dbReference type="InterPro" id="IPR013321">
    <property type="entry name" value="Arc_rbn_hlx_hlx"/>
</dbReference>
<dbReference type="AlphaFoldDB" id="A0A4V2QGM6"/>
<evidence type="ECO:0000313" key="2">
    <source>
        <dbReference type="EMBL" id="TCL76427.1"/>
    </source>
</evidence>
<dbReference type="RefSeq" id="WP_132012608.1">
    <property type="nucleotide sequence ID" value="NZ_SLUN01000002.1"/>
</dbReference>
<evidence type="ECO:0000259" key="1">
    <source>
        <dbReference type="Pfam" id="PF03869"/>
    </source>
</evidence>
<comment type="caution">
    <text evidence="2">The sequence shown here is derived from an EMBL/GenBank/DDBJ whole genome shotgun (WGS) entry which is preliminary data.</text>
</comment>
<gene>
    <name evidence="2" type="ORF">EDC14_1002186</name>
</gene>
<dbReference type="InterPro" id="IPR005569">
    <property type="entry name" value="Arc_DNA-bd_dom"/>
</dbReference>
<dbReference type="GO" id="GO:0003677">
    <property type="term" value="F:DNA binding"/>
    <property type="evidence" value="ECO:0007669"/>
    <property type="project" value="InterPro"/>
</dbReference>
<dbReference type="Gene3D" id="1.10.1220.10">
    <property type="entry name" value="Met repressor-like"/>
    <property type="match status" value="1"/>
</dbReference>
<name>A0A4V2QGM6_HYDET</name>
<organism evidence="2 3">
    <name type="scientific">Hydrogenispora ethanolica</name>
    <dbReference type="NCBI Taxonomy" id="1082276"/>
    <lineage>
        <taxon>Bacteria</taxon>
        <taxon>Bacillati</taxon>
        <taxon>Bacillota</taxon>
        <taxon>Hydrogenispora</taxon>
    </lineage>
</organism>
<reference evidence="2 3" key="1">
    <citation type="submission" date="2019-03" db="EMBL/GenBank/DDBJ databases">
        <title>Genomic Encyclopedia of Type Strains, Phase IV (KMG-IV): sequencing the most valuable type-strain genomes for metagenomic binning, comparative biology and taxonomic classification.</title>
        <authorList>
            <person name="Goeker M."/>
        </authorList>
    </citation>
    <scope>NUCLEOTIDE SEQUENCE [LARGE SCALE GENOMIC DNA]</scope>
    <source>
        <strain evidence="2 3">LX-B</strain>
    </source>
</reference>
<protein>
    <submittedName>
        <fullName evidence="2">Arc-like DNA binding dprotein</fullName>
    </submittedName>
</protein>
<feature type="domain" description="Arc-like DNA binding" evidence="1">
    <location>
        <begin position="7"/>
        <end position="41"/>
    </location>
</feature>
<dbReference type="Pfam" id="PF03869">
    <property type="entry name" value="Arc"/>
    <property type="match status" value="1"/>
</dbReference>
<dbReference type="OrthoDB" id="9812601at2"/>
<sequence>MSKEKRVFTLRVDDELYDKLKVIADKNKRSLNGQIELLIEQCVVAFEKENGMIETRKEG</sequence>
<evidence type="ECO:0000313" key="3">
    <source>
        <dbReference type="Proteomes" id="UP000295008"/>
    </source>
</evidence>
<keyword evidence="3" id="KW-1185">Reference proteome</keyword>
<proteinExistence type="predicted"/>
<dbReference type="InterPro" id="IPR010985">
    <property type="entry name" value="Ribbon_hlx_hlx"/>
</dbReference>
<dbReference type="SUPFAM" id="SSF47598">
    <property type="entry name" value="Ribbon-helix-helix"/>
    <property type="match status" value="1"/>
</dbReference>
<dbReference type="Proteomes" id="UP000295008">
    <property type="component" value="Unassembled WGS sequence"/>
</dbReference>
<accession>A0A4V2QGM6</accession>
<dbReference type="GO" id="GO:0006355">
    <property type="term" value="P:regulation of DNA-templated transcription"/>
    <property type="evidence" value="ECO:0007669"/>
    <property type="project" value="InterPro"/>
</dbReference>